<keyword evidence="10" id="KW-0206">Cytoskeleton</keyword>
<evidence type="ECO:0000256" key="5">
    <source>
        <dbReference type="ARBA" id="ARBA00022701"/>
    </source>
</evidence>
<evidence type="ECO:0000256" key="8">
    <source>
        <dbReference type="ARBA" id="ARBA00023069"/>
    </source>
</evidence>
<evidence type="ECO:0000256" key="4">
    <source>
        <dbReference type="ARBA" id="ARBA00022574"/>
    </source>
</evidence>
<evidence type="ECO:0000313" key="12">
    <source>
        <dbReference type="EMBL" id="KAK2111995.1"/>
    </source>
</evidence>
<dbReference type="Gene3D" id="2.130.10.10">
    <property type="entry name" value="YVTN repeat-like/Quinoprotein amine dehydrogenase"/>
    <property type="match status" value="1"/>
</dbReference>
<reference evidence="12 13" key="1">
    <citation type="submission" date="2023-05" db="EMBL/GenBank/DDBJ databases">
        <title>B98-5 Cell Line De Novo Hybrid Assembly: An Optical Mapping Approach.</title>
        <authorList>
            <person name="Kananen K."/>
            <person name="Auerbach J.A."/>
            <person name="Kautto E."/>
            <person name="Blachly J.S."/>
        </authorList>
    </citation>
    <scope>NUCLEOTIDE SEQUENCE [LARGE SCALE GENOMIC DNA]</scope>
    <source>
        <strain evidence="12">B95-8</strain>
        <tissue evidence="12">Cell line</tissue>
    </source>
</reference>
<keyword evidence="11" id="KW-0966">Cell projection</keyword>
<evidence type="ECO:0000256" key="9">
    <source>
        <dbReference type="ARBA" id="ARBA00023175"/>
    </source>
</evidence>
<evidence type="ECO:0000256" key="11">
    <source>
        <dbReference type="ARBA" id="ARBA00023273"/>
    </source>
</evidence>
<dbReference type="Proteomes" id="UP001266305">
    <property type="component" value="Unassembled WGS sequence"/>
</dbReference>
<evidence type="ECO:0000256" key="6">
    <source>
        <dbReference type="ARBA" id="ARBA00022737"/>
    </source>
</evidence>
<evidence type="ECO:0000256" key="3">
    <source>
        <dbReference type="ARBA" id="ARBA00022490"/>
    </source>
</evidence>
<keyword evidence="3" id="KW-0963">Cytoplasm</keyword>
<keyword evidence="8" id="KW-0969">Cilium</keyword>
<protein>
    <submittedName>
        <fullName evidence="12">Dynein intermediate chain 2, axonemal</fullName>
    </submittedName>
</protein>
<evidence type="ECO:0000256" key="1">
    <source>
        <dbReference type="ARBA" id="ARBA00004430"/>
    </source>
</evidence>
<evidence type="ECO:0000256" key="2">
    <source>
        <dbReference type="ARBA" id="ARBA00011059"/>
    </source>
</evidence>
<keyword evidence="4" id="KW-0853">WD repeat</keyword>
<keyword evidence="13" id="KW-1185">Reference proteome</keyword>
<dbReference type="InterPro" id="IPR015943">
    <property type="entry name" value="WD40/YVTN_repeat-like_dom_sf"/>
</dbReference>
<accession>A0ABQ9VRJ0</accession>
<keyword evidence="9" id="KW-0505">Motor protein</keyword>
<dbReference type="EMBL" id="JASSZA010000005">
    <property type="protein sequence ID" value="KAK2111995.1"/>
    <property type="molecule type" value="Genomic_DNA"/>
</dbReference>
<comment type="subcellular location">
    <subcellularLocation>
        <location evidence="1">Cytoplasm</location>
        <location evidence="1">Cytoskeleton</location>
        <location evidence="1">Cilium axoneme</location>
    </subcellularLocation>
</comment>
<keyword evidence="7" id="KW-0243">Dynein</keyword>
<evidence type="ECO:0000256" key="7">
    <source>
        <dbReference type="ARBA" id="ARBA00023017"/>
    </source>
</evidence>
<comment type="caution">
    <text evidence="12">The sequence shown here is derived from an EMBL/GenBank/DDBJ whole genome shotgun (WGS) entry which is preliminary data.</text>
</comment>
<gene>
    <name evidence="12" type="primary">DNAI2_2</name>
    <name evidence="12" type="ORF">P7K49_011742</name>
</gene>
<keyword evidence="5" id="KW-0493">Microtubule</keyword>
<dbReference type="InterPro" id="IPR050687">
    <property type="entry name" value="Dynein_IC"/>
</dbReference>
<dbReference type="PANTHER" id="PTHR12442">
    <property type="entry name" value="DYNEIN INTERMEDIATE CHAIN"/>
    <property type="match status" value="1"/>
</dbReference>
<proteinExistence type="inferred from homology"/>
<comment type="similarity">
    <text evidence="2">Belongs to the dynein intermediate chain family.</text>
</comment>
<sequence>MDGTLDIWDFVFKQCDPALSLKVCDEALFCLRVQDNGCLIACGSQLGTTTLLEVSSGLSTLQRNERNIASSVSAGHNLSNEGLVFYCITLYFNLI</sequence>
<dbReference type="PANTHER" id="PTHR12442:SF7">
    <property type="entry name" value="DYNEIN AXONEMAL INTERMEDIATE CHAIN 2"/>
    <property type="match status" value="1"/>
</dbReference>
<evidence type="ECO:0000313" key="13">
    <source>
        <dbReference type="Proteomes" id="UP001266305"/>
    </source>
</evidence>
<name>A0ABQ9VRJ0_SAGOE</name>
<evidence type="ECO:0000256" key="10">
    <source>
        <dbReference type="ARBA" id="ARBA00023212"/>
    </source>
</evidence>
<organism evidence="12 13">
    <name type="scientific">Saguinus oedipus</name>
    <name type="common">Cotton-top tamarin</name>
    <name type="synonym">Oedipomidas oedipus</name>
    <dbReference type="NCBI Taxonomy" id="9490"/>
    <lineage>
        <taxon>Eukaryota</taxon>
        <taxon>Metazoa</taxon>
        <taxon>Chordata</taxon>
        <taxon>Craniata</taxon>
        <taxon>Vertebrata</taxon>
        <taxon>Euteleostomi</taxon>
        <taxon>Mammalia</taxon>
        <taxon>Eutheria</taxon>
        <taxon>Euarchontoglires</taxon>
        <taxon>Primates</taxon>
        <taxon>Haplorrhini</taxon>
        <taxon>Platyrrhini</taxon>
        <taxon>Cebidae</taxon>
        <taxon>Callitrichinae</taxon>
        <taxon>Saguinus</taxon>
    </lineage>
</organism>
<keyword evidence="6" id="KW-0677">Repeat</keyword>